<name>A0A3S1CST4_9BACT</name>
<organism evidence="2 3">
    <name type="scientific">Chitinophaga solisilvae</name>
    <dbReference type="NCBI Taxonomy" id="1233460"/>
    <lineage>
        <taxon>Bacteria</taxon>
        <taxon>Pseudomonadati</taxon>
        <taxon>Bacteroidota</taxon>
        <taxon>Chitinophagia</taxon>
        <taxon>Chitinophagales</taxon>
        <taxon>Chitinophagaceae</taxon>
        <taxon>Chitinophaga</taxon>
    </lineage>
</organism>
<reference evidence="2" key="1">
    <citation type="submission" date="2020-05" db="EMBL/GenBank/DDBJ databases">
        <title>Chitinophaga laudate sp. nov., isolated from a tropical peat swamp.</title>
        <authorList>
            <person name="Goh C.B.S."/>
            <person name="Lee M.S."/>
            <person name="Parimannan S."/>
            <person name="Pasbakhsh P."/>
            <person name="Yule C.M."/>
            <person name="Rajandas H."/>
            <person name="Loke S."/>
            <person name="Croft L."/>
            <person name="Tan J.B.L."/>
        </authorList>
    </citation>
    <scope>NUCLEOTIDE SEQUENCE</scope>
    <source>
        <strain evidence="2">Mgbs1</strain>
    </source>
</reference>
<gene>
    <name evidence="2" type="ORF">ECE50_003370</name>
</gene>
<dbReference type="Gene3D" id="1.50.10.20">
    <property type="match status" value="1"/>
</dbReference>
<protein>
    <submittedName>
        <fullName evidence="2">Uncharacterized protein</fullName>
    </submittedName>
</protein>
<dbReference type="GO" id="GO:0031179">
    <property type="term" value="P:peptide modification"/>
    <property type="evidence" value="ECO:0007669"/>
    <property type="project" value="InterPro"/>
</dbReference>
<keyword evidence="3" id="KW-1185">Reference proteome</keyword>
<dbReference type="SMART" id="SM01260">
    <property type="entry name" value="LANC_like"/>
    <property type="match status" value="1"/>
</dbReference>
<proteinExistence type="predicted"/>
<feature type="binding site" evidence="1">
    <location>
        <position position="258"/>
    </location>
    <ligand>
        <name>Zn(2+)</name>
        <dbReference type="ChEBI" id="CHEBI:29105"/>
    </ligand>
</feature>
<evidence type="ECO:0000313" key="3">
    <source>
        <dbReference type="Proteomes" id="UP000281028"/>
    </source>
</evidence>
<dbReference type="InterPro" id="IPR007822">
    <property type="entry name" value="LANC-like"/>
</dbReference>
<accession>A0A3S1CST4</accession>
<dbReference type="AlphaFoldDB" id="A0A3S1CST4"/>
<dbReference type="EMBL" id="RIAR02000001">
    <property type="protein sequence ID" value="NSL85856.1"/>
    <property type="molecule type" value="Genomic_DNA"/>
</dbReference>
<dbReference type="GO" id="GO:0046872">
    <property type="term" value="F:metal ion binding"/>
    <property type="evidence" value="ECO:0007669"/>
    <property type="project" value="UniProtKB-KW"/>
</dbReference>
<dbReference type="Pfam" id="PF05147">
    <property type="entry name" value="LANC_like"/>
    <property type="match status" value="1"/>
</dbReference>
<dbReference type="SUPFAM" id="SSF158745">
    <property type="entry name" value="LanC-like"/>
    <property type="match status" value="1"/>
</dbReference>
<comment type="caution">
    <text evidence="2">The sequence shown here is derived from an EMBL/GenBank/DDBJ whole genome shotgun (WGS) entry which is preliminary data.</text>
</comment>
<dbReference type="Proteomes" id="UP000281028">
    <property type="component" value="Unassembled WGS sequence"/>
</dbReference>
<evidence type="ECO:0000313" key="2">
    <source>
        <dbReference type="EMBL" id="NSL85856.1"/>
    </source>
</evidence>
<sequence length="397" mass="44166">MISSAANILTVAAAHTEQIKKALEIKWEAIQNASYETGLPGLSLFYAYYARYTGDTQYFEKAEDFLIRGISSLDLANFKRIYKTDSLDAHLAHIGRFLEFTKAHKILEVDTGDYLSDIDSTLLELMQSKIAIGNFDINSGALAAGYYFLGRSEGNVEAPLTLLVQGIENMAFTDEAGDYYWTTPPLYNRIYLGISHGSALLLSFLANVCERGIETEACSRIIRKAACYLLKQRSGYEKGMFPHFIGDEETGPKQFSLCYGDLGIGYALYRAGHVLQDEHLLTVAGSILNDCLTRNREDNRTLDASILYGAAGVGATFEKLHRISGDRRYQQAAGYWYEQIPSYAVHENEFAGYKTRLPDAGPLWNTSFGWGIIGIGISLMRMMKPELPAIDPLLLIA</sequence>
<dbReference type="OrthoDB" id="6313827at2"/>
<dbReference type="PRINTS" id="PR01950">
    <property type="entry name" value="LANCSUPER"/>
</dbReference>
<evidence type="ECO:0000256" key="1">
    <source>
        <dbReference type="PIRSR" id="PIRSR607822-1"/>
    </source>
</evidence>
<keyword evidence="1" id="KW-0862">Zinc</keyword>
<keyword evidence="1" id="KW-0479">Metal-binding</keyword>